<gene>
    <name evidence="4" type="ORF">AQUCO_00400184v1</name>
</gene>
<dbReference type="InParanoid" id="A0A2G5ETR5"/>
<keyword evidence="5" id="KW-1185">Reference proteome</keyword>
<dbReference type="PANTHER" id="PTHR46128">
    <property type="entry name" value="MITOCHONDRIAL GROUP I INTRON SPLICING FACTOR CCM1"/>
    <property type="match status" value="1"/>
</dbReference>
<dbReference type="EMBL" id="KZ305021">
    <property type="protein sequence ID" value="PIA59146.1"/>
    <property type="molecule type" value="Genomic_DNA"/>
</dbReference>
<feature type="repeat" description="PPR" evidence="3">
    <location>
        <begin position="53"/>
        <end position="87"/>
    </location>
</feature>
<sequence length="91" mass="10020">MQAKGLKPNTTTYNSLIGGFCKVGKVSEAKDLSKDMLACGLCNNDRFAAWKPDIVVYSIILDGMCKTGQLFEAKELFDSLLTKDLRPDVDI</sequence>
<evidence type="ECO:0000313" key="4">
    <source>
        <dbReference type="EMBL" id="PIA59146.1"/>
    </source>
</evidence>
<dbReference type="PROSITE" id="PS51375">
    <property type="entry name" value="PPR"/>
    <property type="match status" value="2"/>
</dbReference>
<evidence type="ECO:0000256" key="1">
    <source>
        <dbReference type="ARBA" id="ARBA00007626"/>
    </source>
</evidence>
<name>A0A2G5ETR5_AQUCA</name>
<organism evidence="4 5">
    <name type="scientific">Aquilegia coerulea</name>
    <name type="common">Rocky mountain columbine</name>
    <dbReference type="NCBI Taxonomy" id="218851"/>
    <lineage>
        <taxon>Eukaryota</taxon>
        <taxon>Viridiplantae</taxon>
        <taxon>Streptophyta</taxon>
        <taxon>Embryophyta</taxon>
        <taxon>Tracheophyta</taxon>
        <taxon>Spermatophyta</taxon>
        <taxon>Magnoliopsida</taxon>
        <taxon>Ranunculales</taxon>
        <taxon>Ranunculaceae</taxon>
        <taxon>Thalictroideae</taxon>
        <taxon>Aquilegia</taxon>
    </lineage>
</organism>
<proteinExistence type="inferred from homology"/>
<dbReference type="PANTHER" id="PTHR46128:SF356">
    <property type="entry name" value="PENTACOTRIPEPTIDE-REPEAT REGION OF PRORP DOMAIN-CONTAINING PROTEIN"/>
    <property type="match status" value="1"/>
</dbReference>
<evidence type="ECO:0000256" key="2">
    <source>
        <dbReference type="ARBA" id="ARBA00022737"/>
    </source>
</evidence>
<dbReference type="Pfam" id="PF12854">
    <property type="entry name" value="PPR_1"/>
    <property type="match status" value="2"/>
</dbReference>
<reference evidence="4 5" key="1">
    <citation type="submission" date="2017-09" db="EMBL/GenBank/DDBJ databases">
        <title>WGS assembly of Aquilegia coerulea Goldsmith.</title>
        <authorList>
            <person name="Hodges S."/>
            <person name="Kramer E."/>
            <person name="Nordborg M."/>
            <person name="Tomkins J."/>
            <person name="Borevitz J."/>
            <person name="Derieg N."/>
            <person name="Yan J."/>
            <person name="Mihaltcheva S."/>
            <person name="Hayes R.D."/>
            <person name="Rokhsar D."/>
        </authorList>
    </citation>
    <scope>NUCLEOTIDE SEQUENCE [LARGE SCALE GENOMIC DNA]</scope>
    <source>
        <strain evidence="5">cv. Goldsmith</strain>
    </source>
</reference>
<dbReference type="AlphaFoldDB" id="A0A2G5ETR5"/>
<comment type="similarity">
    <text evidence="1">Belongs to the PPR family. P subfamily.</text>
</comment>
<dbReference type="Gene3D" id="1.25.40.10">
    <property type="entry name" value="Tetratricopeptide repeat domain"/>
    <property type="match status" value="1"/>
</dbReference>
<accession>A0A2G5ETR5</accession>
<dbReference type="InterPro" id="IPR050872">
    <property type="entry name" value="PPR_P_subfamily"/>
</dbReference>
<keyword evidence="2" id="KW-0677">Repeat</keyword>
<evidence type="ECO:0000256" key="3">
    <source>
        <dbReference type="PROSITE-ProRule" id="PRU00708"/>
    </source>
</evidence>
<dbReference type="OrthoDB" id="1934535at2759"/>
<feature type="repeat" description="PPR" evidence="3">
    <location>
        <begin position="9"/>
        <end position="43"/>
    </location>
</feature>
<evidence type="ECO:0008006" key="6">
    <source>
        <dbReference type="Google" id="ProtNLM"/>
    </source>
</evidence>
<dbReference type="InterPro" id="IPR011990">
    <property type="entry name" value="TPR-like_helical_dom_sf"/>
</dbReference>
<dbReference type="STRING" id="218851.A0A2G5ETR5"/>
<evidence type="ECO:0000313" key="5">
    <source>
        <dbReference type="Proteomes" id="UP000230069"/>
    </source>
</evidence>
<dbReference type="Proteomes" id="UP000230069">
    <property type="component" value="Unassembled WGS sequence"/>
</dbReference>
<dbReference type="InterPro" id="IPR002885">
    <property type="entry name" value="PPR_rpt"/>
</dbReference>
<protein>
    <recommendedName>
        <fullName evidence="6">Pentatricopeptide repeat-containing protein</fullName>
    </recommendedName>
</protein>
<dbReference type="NCBIfam" id="TIGR00756">
    <property type="entry name" value="PPR"/>
    <property type="match status" value="2"/>
</dbReference>